<dbReference type="SUPFAM" id="SSF51215">
    <property type="entry name" value="Regulatory protein AraC"/>
    <property type="match status" value="1"/>
</dbReference>
<keyword evidence="2" id="KW-0238">DNA-binding</keyword>
<dbReference type="SMART" id="SM00342">
    <property type="entry name" value="HTH_ARAC"/>
    <property type="match status" value="1"/>
</dbReference>
<organism evidence="5 6">
    <name type="scientific">Paenibacillus turicensis</name>
    <dbReference type="NCBI Taxonomy" id="160487"/>
    <lineage>
        <taxon>Bacteria</taxon>
        <taxon>Bacillati</taxon>
        <taxon>Bacillota</taxon>
        <taxon>Bacilli</taxon>
        <taxon>Bacillales</taxon>
        <taxon>Paenibacillaceae</taxon>
        <taxon>Paenibacillus</taxon>
    </lineage>
</organism>
<dbReference type="Pfam" id="PF12833">
    <property type="entry name" value="HTH_18"/>
    <property type="match status" value="1"/>
</dbReference>
<accession>A0ABS4FRC1</accession>
<proteinExistence type="predicted"/>
<evidence type="ECO:0000313" key="5">
    <source>
        <dbReference type="EMBL" id="MBP1905127.1"/>
    </source>
</evidence>
<evidence type="ECO:0000256" key="2">
    <source>
        <dbReference type="ARBA" id="ARBA00023125"/>
    </source>
</evidence>
<dbReference type="PROSITE" id="PS01124">
    <property type="entry name" value="HTH_ARAC_FAMILY_2"/>
    <property type="match status" value="1"/>
</dbReference>
<sequence>MSERDFHHNFNLFFDGLELPRENKDRTEQMSLHAQRGKGLVQRFVPRFDIDVVVSDFTFRQDCSLPLFTTSAMIELNYCLQGRREISVAGAQYEFAPGTCTLQFINEVGVRFEFSRNQPYHMLGIGIPVSTFHHFMEDGGGNRSTDFAQIIGQAPFRVFQEAMDPAASIILKQVLESLKNRNTKNLEIECSVLELLSVAFQTFLMDGSSVMTKLAKTDMQKIREARDIMVERMIDPPTLIELSRLIGLNDFKLKTGFKEMYGTTVFGYLRDKRLERALHLLQQGNLNVNETSCAVGYSNSSYFSEVFREKYGINPGKLVKHFAKSTRLPLEQ</sequence>
<gene>
    <name evidence="5" type="ORF">J2Z32_001755</name>
</gene>
<dbReference type="RefSeq" id="WP_210088771.1">
    <property type="nucleotide sequence ID" value="NZ_JAGGKG010000007.1"/>
</dbReference>
<dbReference type="PANTHER" id="PTHR47893">
    <property type="entry name" value="REGULATORY PROTEIN PCHR"/>
    <property type="match status" value="1"/>
</dbReference>
<dbReference type="EMBL" id="JAGGKG010000007">
    <property type="protein sequence ID" value="MBP1905127.1"/>
    <property type="molecule type" value="Genomic_DNA"/>
</dbReference>
<protein>
    <submittedName>
        <fullName evidence="5">AraC-like DNA-binding protein</fullName>
    </submittedName>
</protein>
<evidence type="ECO:0000256" key="3">
    <source>
        <dbReference type="ARBA" id="ARBA00023163"/>
    </source>
</evidence>
<name>A0ABS4FRC1_9BACL</name>
<dbReference type="PANTHER" id="PTHR47893:SF1">
    <property type="entry name" value="REGULATORY PROTEIN PCHR"/>
    <property type="match status" value="1"/>
</dbReference>
<dbReference type="InterPro" id="IPR037923">
    <property type="entry name" value="HTH-like"/>
</dbReference>
<feature type="domain" description="HTH araC/xylS-type" evidence="4">
    <location>
        <begin position="223"/>
        <end position="321"/>
    </location>
</feature>
<dbReference type="InterPro" id="IPR018062">
    <property type="entry name" value="HTH_AraC-typ_CS"/>
</dbReference>
<dbReference type="Pfam" id="PF02311">
    <property type="entry name" value="AraC_binding"/>
    <property type="match status" value="1"/>
</dbReference>
<dbReference type="Gene3D" id="1.10.10.60">
    <property type="entry name" value="Homeodomain-like"/>
    <property type="match status" value="2"/>
</dbReference>
<dbReference type="PROSITE" id="PS00041">
    <property type="entry name" value="HTH_ARAC_FAMILY_1"/>
    <property type="match status" value="1"/>
</dbReference>
<evidence type="ECO:0000313" key="6">
    <source>
        <dbReference type="Proteomes" id="UP001519272"/>
    </source>
</evidence>
<reference evidence="5 6" key="1">
    <citation type="submission" date="2021-03" db="EMBL/GenBank/DDBJ databases">
        <title>Genomic Encyclopedia of Type Strains, Phase IV (KMG-IV): sequencing the most valuable type-strain genomes for metagenomic binning, comparative biology and taxonomic classification.</title>
        <authorList>
            <person name="Goeker M."/>
        </authorList>
    </citation>
    <scope>NUCLEOTIDE SEQUENCE [LARGE SCALE GENOMIC DNA]</scope>
    <source>
        <strain evidence="5 6">DSM 14349</strain>
    </source>
</reference>
<evidence type="ECO:0000256" key="1">
    <source>
        <dbReference type="ARBA" id="ARBA00023015"/>
    </source>
</evidence>
<keyword evidence="1" id="KW-0805">Transcription regulation</keyword>
<keyword evidence="3" id="KW-0804">Transcription</keyword>
<evidence type="ECO:0000259" key="4">
    <source>
        <dbReference type="PROSITE" id="PS01124"/>
    </source>
</evidence>
<dbReference type="InterPro" id="IPR053142">
    <property type="entry name" value="PchR_regulatory_protein"/>
</dbReference>
<dbReference type="InterPro" id="IPR009057">
    <property type="entry name" value="Homeodomain-like_sf"/>
</dbReference>
<comment type="caution">
    <text evidence="5">The sequence shown here is derived from an EMBL/GenBank/DDBJ whole genome shotgun (WGS) entry which is preliminary data.</text>
</comment>
<dbReference type="InterPro" id="IPR003313">
    <property type="entry name" value="AraC-bd"/>
</dbReference>
<dbReference type="InterPro" id="IPR018060">
    <property type="entry name" value="HTH_AraC"/>
</dbReference>
<dbReference type="Proteomes" id="UP001519272">
    <property type="component" value="Unassembled WGS sequence"/>
</dbReference>
<keyword evidence="6" id="KW-1185">Reference proteome</keyword>
<dbReference type="SUPFAM" id="SSF46689">
    <property type="entry name" value="Homeodomain-like"/>
    <property type="match status" value="1"/>
</dbReference>